<feature type="domain" description="Topo IA-type catalytic" evidence="8">
    <location>
        <begin position="143"/>
        <end position="243"/>
    </location>
</feature>
<protein>
    <recommendedName>
        <fullName evidence="5">Omega-protein</fullName>
    </recommendedName>
    <alternativeName>
        <fullName evidence="4">Relaxing enzyme</fullName>
    </alternativeName>
    <alternativeName>
        <fullName evidence="2">Swivelase</fullName>
    </alternativeName>
    <alternativeName>
        <fullName evidence="3">Untwisting enzyme</fullName>
    </alternativeName>
</protein>
<dbReference type="EMBL" id="BSVB01000001">
    <property type="protein sequence ID" value="GMA94372.1"/>
    <property type="molecule type" value="Genomic_DNA"/>
</dbReference>
<dbReference type="CDD" id="cd03363">
    <property type="entry name" value="TOPRIM_TopoIA_TopoI"/>
    <property type="match status" value="1"/>
</dbReference>
<organism evidence="9 10">
    <name type="scientific">Pseudolysinimonas kribbensis</name>
    <dbReference type="NCBI Taxonomy" id="433641"/>
    <lineage>
        <taxon>Bacteria</taxon>
        <taxon>Bacillati</taxon>
        <taxon>Actinomycetota</taxon>
        <taxon>Actinomycetes</taxon>
        <taxon>Micrococcales</taxon>
        <taxon>Microbacteriaceae</taxon>
        <taxon>Pseudolysinimonas</taxon>
    </lineage>
</organism>
<dbReference type="PANTHER" id="PTHR42785">
    <property type="entry name" value="DNA TOPOISOMERASE, TYPE IA, CORE"/>
    <property type="match status" value="1"/>
</dbReference>
<keyword evidence="10" id="KW-1185">Reference proteome</keyword>
<dbReference type="InterPro" id="IPR013824">
    <property type="entry name" value="Topo_IA_cen_sub1"/>
</dbReference>
<dbReference type="PROSITE" id="PS52039">
    <property type="entry name" value="TOPO_IA_2"/>
    <property type="match status" value="1"/>
</dbReference>
<evidence type="ECO:0000259" key="8">
    <source>
        <dbReference type="PROSITE" id="PS52039"/>
    </source>
</evidence>
<dbReference type="InterPro" id="IPR006171">
    <property type="entry name" value="TOPRIM_dom"/>
</dbReference>
<evidence type="ECO:0000256" key="2">
    <source>
        <dbReference type="ARBA" id="ARBA00030003"/>
    </source>
</evidence>
<keyword evidence="1" id="KW-0413">Isomerase</keyword>
<dbReference type="InterPro" id="IPR003601">
    <property type="entry name" value="Topo_IA_2"/>
</dbReference>
<dbReference type="InterPro" id="IPR013497">
    <property type="entry name" value="Topo_IA_cen"/>
</dbReference>
<evidence type="ECO:0000256" key="5">
    <source>
        <dbReference type="ARBA" id="ARBA00032877"/>
    </source>
</evidence>
<reference evidence="10" key="1">
    <citation type="journal article" date="2019" name="Int. J. Syst. Evol. Microbiol.">
        <title>The Global Catalogue of Microorganisms (GCM) 10K type strain sequencing project: providing services to taxonomists for standard genome sequencing and annotation.</title>
        <authorList>
            <consortium name="The Broad Institute Genomics Platform"/>
            <consortium name="The Broad Institute Genome Sequencing Center for Infectious Disease"/>
            <person name="Wu L."/>
            <person name="Ma J."/>
        </authorList>
    </citation>
    <scope>NUCLEOTIDE SEQUENCE [LARGE SCALE GENOMIC DNA]</scope>
    <source>
        <strain evidence="10">NBRC 108894</strain>
    </source>
</reference>
<dbReference type="PROSITE" id="PS50880">
    <property type="entry name" value="TOPRIM"/>
    <property type="match status" value="1"/>
</dbReference>
<dbReference type="Pfam" id="PF01751">
    <property type="entry name" value="Toprim"/>
    <property type="match status" value="1"/>
</dbReference>
<feature type="region of interest" description="Disordered" evidence="6">
    <location>
        <begin position="215"/>
        <end position="243"/>
    </location>
</feature>
<dbReference type="PRINTS" id="PR00417">
    <property type="entry name" value="PRTPISMRASEI"/>
</dbReference>
<evidence type="ECO:0000256" key="6">
    <source>
        <dbReference type="SAM" id="MobiDB-lite"/>
    </source>
</evidence>
<evidence type="ECO:0000256" key="1">
    <source>
        <dbReference type="ARBA" id="ARBA00023235"/>
    </source>
</evidence>
<dbReference type="InterPro" id="IPR000380">
    <property type="entry name" value="Topo_IA"/>
</dbReference>
<evidence type="ECO:0000256" key="3">
    <source>
        <dbReference type="ARBA" id="ARBA00031985"/>
    </source>
</evidence>
<dbReference type="Gene3D" id="3.40.50.140">
    <property type="match status" value="1"/>
</dbReference>
<comment type="caution">
    <text evidence="9">The sequence shown here is derived from an EMBL/GenBank/DDBJ whole genome shotgun (WGS) entry which is preliminary data.</text>
</comment>
<dbReference type="Gene3D" id="1.10.460.10">
    <property type="entry name" value="Topoisomerase I, domain 2"/>
    <property type="match status" value="1"/>
</dbReference>
<evidence type="ECO:0000313" key="10">
    <source>
        <dbReference type="Proteomes" id="UP001157034"/>
    </source>
</evidence>
<evidence type="ECO:0000259" key="7">
    <source>
        <dbReference type="PROSITE" id="PS50880"/>
    </source>
</evidence>
<gene>
    <name evidence="9" type="ORF">GCM10025881_11960</name>
</gene>
<sequence length="243" mass="26863">MPDSKKLVIVESPAKAKTIAQYLGDGYEVQASVGHIRDLIEPKNLPPELKKGLMGRFSIDVENGFVPYYVVSDEKKRTVSELKKALKDADELYLATDEDREGEAIAWHLLEVLNPKVPVKRMVFHEITKEAIQRAEQNTREIDMDLVNAQETRRALDRIYGYEVSPVLWRKVGPGLSAGRVQSAATRLVVDRERERLAFVSAGYWDLVARLAATGGGRRSRPSSSASTRAGSPPVATSTTAAS</sequence>
<feature type="compositionally biased region" description="Low complexity" evidence="6">
    <location>
        <begin position="222"/>
        <end position="234"/>
    </location>
</feature>
<accession>A0ABQ6K354</accession>
<dbReference type="SMART" id="SM00493">
    <property type="entry name" value="TOPRIM"/>
    <property type="match status" value="1"/>
</dbReference>
<name>A0ABQ6K354_9MICO</name>
<dbReference type="InterPro" id="IPR034149">
    <property type="entry name" value="TOPRIM_TopoI"/>
</dbReference>
<dbReference type="Gene3D" id="2.70.20.10">
    <property type="entry name" value="Topoisomerase I, domain 3"/>
    <property type="match status" value="1"/>
</dbReference>
<dbReference type="PANTHER" id="PTHR42785:SF1">
    <property type="entry name" value="DNA TOPOISOMERASE"/>
    <property type="match status" value="1"/>
</dbReference>
<proteinExistence type="predicted"/>
<evidence type="ECO:0000313" key="9">
    <source>
        <dbReference type="EMBL" id="GMA94372.1"/>
    </source>
</evidence>
<dbReference type="SUPFAM" id="SSF56712">
    <property type="entry name" value="Prokaryotic type I DNA topoisomerase"/>
    <property type="match status" value="1"/>
</dbReference>
<dbReference type="InterPro" id="IPR023405">
    <property type="entry name" value="Topo_IA_core_domain"/>
</dbReference>
<dbReference type="Pfam" id="PF01131">
    <property type="entry name" value="Topoisom_bac"/>
    <property type="match status" value="1"/>
</dbReference>
<dbReference type="SMART" id="SM00436">
    <property type="entry name" value="TOP1Bc"/>
    <property type="match status" value="1"/>
</dbReference>
<feature type="domain" description="Toprim" evidence="7">
    <location>
        <begin position="5"/>
        <end position="128"/>
    </location>
</feature>
<dbReference type="Proteomes" id="UP001157034">
    <property type="component" value="Unassembled WGS sequence"/>
</dbReference>
<dbReference type="InterPro" id="IPR013825">
    <property type="entry name" value="Topo_IA_cen_sub2"/>
</dbReference>
<evidence type="ECO:0000256" key="4">
    <source>
        <dbReference type="ARBA" id="ARBA00032235"/>
    </source>
</evidence>